<evidence type="ECO:0000256" key="1">
    <source>
        <dbReference type="ARBA" id="ARBA00006484"/>
    </source>
</evidence>
<evidence type="ECO:0000313" key="4">
    <source>
        <dbReference type="EMBL" id="GAA1512504.1"/>
    </source>
</evidence>
<dbReference type="PROSITE" id="PS00061">
    <property type="entry name" value="ADH_SHORT"/>
    <property type="match status" value="1"/>
</dbReference>
<accession>A0ABP4KXZ4</accession>
<dbReference type="Proteomes" id="UP001500363">
    <property type="component" value="Unassembled WGS sequence"/>
</dbReference>
<comment type="similarity">
    <text evidence="1">Belongs to the short-chain dehydrogenases/reductases (SDR) family.</text>
</comment>
<dbReference type="EMBL" id="BAAANC010000001">
    <property type="protein sequence ID" value="GAA1512504.1"/>
    <property type="molecule type" value="Genomic_DNA"/>
</dbReference>
<dbReference type="PANTHER" id="PTHR43477:SF1">
    <property type="entry name" value="DIHYDROANTICAPSIN 7-DEHYDROGENASE"/>
    <property type="match status" value="1"/>
</dbReference>
<dbReference type="SMART" id="SM00822">
    <property type="entry name" value="PKS_KR"/>
    <property type="match status" value="1"/>
</dbReference>
<dbReference type="InterPro" id="IPR036291">
    <property type="entry name" value="NAD(P)-bd_dom_sf"/>
</dbReference>
<organism evidence="4 5">
    <name type="scientific">Kribbella lupini</name>
    <dbReference type="NCBI Taxonomy" id="291602"/>
    <lineage>
        <taxon>Bacteria</taxon>
        <taxon>Bacillati</taxon>
        <taxon>Actinomycetota</taxon>
        <taxon>Actinomycetes</taxon>
        <taxon>Propionibacteriales</taxon>
        <taxon>Kribbellaceae</taxon>
        <taxon>Kribbella</taxon>
    </lineage>
</organism>
<comment type="caution">
    <text evidence="4">The sequence shown here is derived from an EMBL/GenBank/DDBJ whole genome shotgun (WGS) entry which is preliminary data.</text>
</comment>
<reference evidence="5" key="1">
    <citation type="journal article" date="2019" name="Int. J. Syst. Evol. Microbiol.">
        <title>The Global Catalogue of Microorganisms (GCM) 10K type strain sequencing project: providing services to taxonomists for standard genome sequencing and annotation.</title>
        <authorList>
            <consortium name="The Broad Institute Genomics Platform"/>
            <consortium name="The Broad Institute Genome Sequencing Center for Infectious Disease"/>
            <person name="Wu L."/>
            <person name="Ma J."/>
        </authorList>
    </citation>
    <scope>NUCLEOTIDE SEQUENCE [LARGE SCALE GENOMIC DNA]</scope>
    <source>
        <strain evidence="5">JCM 14303</strain>
    </source>
</reference>
<evidence type="ECO:0000313" key="5">
    <source>
        <dbReference type="Proteomes" id="UP001500363"/>
    </source>
</evidence>
<dbReference type="InterPro" id="IPR020904">
    <property type="entry name" value="Sc_DH/Rdtase_CS"/>
</dbReference>
<dbReference type="Gene3D" id="3.40.50.720">
    <property type="entry name" value="NAD(P)-binding Rossmann-like Domain"/>
    <property type="match status" value="1"/>
</dbReference>
<dbReference type="SUPFAM" id="SSF51735">
    <property type="entry name" value="NAD(P)-binding Rossmann-fold domains"/>
    <property type="match status" value="1"/>
</dbReference>
<evidence type="ECO:0000256" key="2">
    <source>
        <dbReference type="ARBA" id="ARBA00023002"/>
    </source>
</evidence>
<sequence length="245" mass="25070">MSGKLAGRTAVVTGASRGIGFAIARRFVAEGAEVVITGRDKAALDAAVAELGDQVTAVRADSTDVADLEAAFEAVRERHGRIDVLVVNSGTGKLAPIGEITEADVDLVFGTNVKGTIFTVQNALPLLTDKASVILVGSTASRRVAPGQSVYGATKAAVRALARGWMVDLAGRGIRVNVLSPGATQTQGLVDFLGADVVDQMGPDFPLGRVGTPDEIAAVAAFLASDESAYVTGAEYFVDGGAVQN</sequence>
<proteinExistence type="inferred from homology"/>
<protein>
    <submittedName>
        <fullName evidence="4">SDR family oxidoreductase</fullName>
    </submittedName>
</protein>
<feature type="domain" description="Ketoreductase" evidence="3">
    <location>
        <begin position="8"/>
        <end position="182"/>
    </location>
</feature>
<gene>
    <name evidence="4" type="ORF">GCM10009741_07610</name>
</gene>
<dbReference type="InterPro" id="IPR051122">
    <property type="entry name" value="SDR_DHRS6-like"/>
</dbReference>
<evidence type="ECO:0000259" key="3">
    <source>
        <dbReference type="SMART" id="SM00822"/>
    </source>
</evidence>
<dbReference type="InterPro" id="IPR002347">
    <property type="entry name" value="SDR_fam"/>
</dbReference>
<dbReference type="PANTHER" id="PTHR43477">
    <property type="entry name" value="DIHYDROANTICAPSIN 7-DEHYDROGENASE"/>
    <property type="match status" value="1"/>
</dbReference>
<keyword evidence="2" id="KW-0560">Oxidoreductase</keyword>
<dbReference type="InterPro" id="IPR057326">
    <property type="entry name" value="KR_dom"/>
</dbReference>
<name>A0ABP4KXZ4_9ACTN</name>
<dbReference type="Pfam" id="PF13561">
    <property type="entry name" value="adh_short_C2"/>
    <property type="match status" value="1"/>
</dbReference>
<dbReference type="CDD" id="cd05233">
    <property type="entry name" value="SDR_c"/>
    <property type="match status" value="1"/>
</dbReference>
<dbReference type="RefSeq" id="WP_344169352.1">
    <property type="nucleotide sequence ID" value="NZ_BAAANC010000001.1"/>
</dbReference>
<keyword evidence="5" id="KW-1185">Reference proteome</keyword>
<dbReference type="PRINTS" id="PR00081">
    <property type="entry name" value="GDHRDH"/>
</dbReference>